<dbReference type="PROSITE" id="PS51011">
    <property type="entry name" value="ARID"/>
    <property type="match status" value="1"/>
</dbReference>
<evidence type="ECO:0000313" key="8">
    <source>
        <dbReference type="EMBL" id="KAG5678128.1"/>
    </source>
</evidence>
<feature type="region of interest" description="Disordered" evidence="6">
    <location>
        <begin position="1"/>
        <end position="67"/>
    </location>
</feature>
<feature type="compositionally biased region" description="Low complexity" evidence="6">
    <location>
        <begin position="122"/>
        <end position="139"/>
    </location>
</feature>
<dbReference type="SUPFAM" id="SSF46774">
    <property type="entry name" value="ARID-like"/>
    <property type="match status" value="1"/>
</dbReference>
<dbReference type="PANTHER" id="PTHR15348:SF0">
    <property type="entry name" value="PROTEIN DEAD RINGER"/>
    <property type="match status" value="1"/>
</dbReference>
<feature type="region of interest" description="Disordered" evidence="6">
    <location>
        <begin position="311"/>
        <end position="333"/>
    </location>
</feature>
<evidence type="ECO:0000256" key="5">
    <source>
        <dbReference type="ARBA" id="ARBA00023242"/>
    </source>
</evidence>
<keyword evidence="2" id="KW-0805">Transcription regulation</keyword>
<keyword evidence="3" id="KW-0238">DNA-binding</keyword>
<dbReference type="SMART" id="SM01014">
    <property type="entry name" value="ARID"/>
    <property type="match status" value="1"/>
</dbReference>
<dbReference type="EMBL" id="JADBJN010000002">
    <property type="protein sequence ID" value="KAG5678128.1"/>
    <property type="molecule type" value="Genomic_DNA"/>
</dbReference>
<protein>
    <recommendedName>
        <fullName evidence="7">ARID domain-containing protein</fullName>
    </recommendedName>
</protein>
<keyword evidence="9" id="KW-1185">Reference proteome</keyword>
<feature type="compositionally biased region" description="Basic and acidic residues" evidence="6">
    <location>
        <begin position="19"/>
        <end position="32"/>
    </location>
</feature>
<evidence type="ECO:0000256" key="4">
    <source>
        <dbReference type="ARBA" id="ARBA00023163"/>
    </source>
</evidence>
<feature type="compositionally biased region" description="Low complexity" evidence="6">
    <location>
        <begin position="278"/>
        <end position="294"/>
    </location>
</feature>
<dbReference type="Pfam" id="PF01388">
    <property type="entry name" value="ARID"/>
    <property type="match status" value="1"/>
</dbReference>
<dbReference type="InterPro" id="IPR036431">
    <property type="entry name" value="ARID_dom_sf"/>
</dbReference>
<comment type="caution">
    <text evidence="8">The sequence shown here is derived from an EMBL/GenBank/DDBJ whole genome shotgun (WGS) entry which is preliminary data.</text>
</comment>
<accession>A0A9J6C8D4</accession>
<dbReference type="FunFam" id="1.10.150.60:FF:000007">
    <property type="entry name" value="AT-rich interactive domain-containing protein 3C"/>
    <property type="match status" value="1"/>
</dbReference>
<dbReference type="InterPro" id="IPR045147">
    <property type="entry name" value="ARI3A/B/C"/>
</dbReference>
<evidence type="ECO:0000256" key="1">
    <source>
        <dbReference type="ARBA" id="ARBA00004123"/>
    </source>
</evidence>
<evidence type="ECO:0000256" key="2">
    <source>
        <dbReference type="ARBA" id="ARBA00023015"/>
    </source>
</evidence>
<feature type="region of interest" description="Disordered" evidence="6">
    <location>
        <begin position="100"/>
        <end position="139"/>
    </location>
</feature>
<feature type="region of interest" description="Disordered" evidence="6">
    <location>
        <begin position="264"/>
        <end position="294"/>
    </location>
</feature>
<keyword evidence="4" id="KW-0804">Transcription</keyword>
<feature type="domain" description="ARID" evidence="7">
    <location>
        <begin position="157"/>
        <end position="249"/>
    </location>
</feature>
<evidence type="ECO:0000313" key="9">
    <source>
        <dbReference type="Proteomes" id="UP001107558"/>
    </source>
</evidence>
<dbReference type="OrthoDB" id="10044343at2759"/>
<dbReference type="InterPro" id="IPR001606">
    <property type="entry name" value="ARID_dom"/>
</dbReference>
<evidence type="ECO:0000256" key="3">
    <source>
        <dbReference type="ARBA" id="ARBA00023125"/>
    </source>
</evidence>
<dbReference type="SMART" id="SM00501">
    <property type="entry name" value="BRIGHT"/>
    <property type="match status" value="1"/>
</dbReference>
<feature type="compositionally biased region" description="Basic and acidic residues" evidence="6">
    <location>
        <begin position="41"/>
        <end position="51"/>
    </location>
</feature>
<dbReference type="Gene3D" id="1.10.150.60">
    <property type="entry name" value="ARID DNA-binding domain"/>
    <property type="match status" value="1"/>
</dbReference>
<evidence type="ECO:0000259" key="7">
    <source>
        <dbReference type="PROSITE" id="PS51011"/>
    </source>
</evidence>
<dbReference type="GO" id="GO:0006357">
    <property type="term" value="P:regulation of transcription by RNA polymerase II"/>
    <property type="evidence" value="ECO:0007669"/>
    <property type="project" value="InterPro"/>
</dbReference>
<dbReference type="GO" id="GO:0005634">
    <property type="term" value="C:nucleus"/>
    <property type="evidence" value="ECO:0007669"/>
    <property type="project" value="UniProtKB-SubCell"/>
</dbReference>
<sequence length="362" mass="41521">MDREHFSDDDSPMSNSTPHSEEDDKHSEDLHNYQRSPPSKYLEESPPHEEPDSFAQQQRELLERLKEQFTSFPFHHASAFPGLDLTTSDHSQNRIKATEAPHDFPFSSFPTPPPSKDEVKISSAKKNGSSQNNNNSNSWSYEDQFKQVRQLYEINDDPKRKEFLDDLFTFMKDRGTPINRLPIMAKSVLDLYELYKLVIARGGLVNVINKKLWQEIIKDLNLPSSITSAAFTLRTQYTKYLYPYECEKYNLSSDSELQAAIENNKRDGSRRSTSNYNQFSPQSPQTSHHQQLQMAMASQLAAAASVNSNNSNAGLNLSNNSNSSNNQSNESQQLNEMQLAQQRFMMMMFLYNQFLQAQTQST</sequence>
<gene>
    <name evidence="8" type="ORF">PVAND_007827</name>
</gene>
<dbReference type="Proteomes" id="UP001107558">
    <property type="component" value="Chromosome 2"/>
</dbReference>
<comment type="subcellular location">
    <subcellularLocation>
        <location evidence="1">Nucleus</location>
    </subcellularLocation>
</comment>
<reference evidence="8" key="1">
    <citation type="submission" date="2021-03" db="EMBL/GenBank/DDBJ databases">
        <title>Chromosome level genome of the anhydrobiotic midge Polypedilum vanderplanki.</title>
        <authorList>
            <person name="Yoshida Y."/>
            <person name="Kikawada T."/>
            <person name="Gusev O."/>
        </authorList>
    </citation>
    <scope>NUCLEOTIDE SEQUENCE</scope>
    <source>
        <strain evidence="8">NIAS01</strain>
        <tissue evidence="8">Whole body or cell culture</tissue>
    </source>
</reference>
<keyword evidence="5" id="KW-0539">Nucleus</keyword>
<proteinExistence type="predicted"/>
<organism evidence="8 9">
    <name type="scientific">Polypedilum vanderplanki</name>
    <name type="common">Sleeping chironomid midge</name>
    <dbReference type="NCBI Taxonomy" id="319348"/>
    <lineage>
        <taxon>Eukaryota</taxon>
        <taxon>Metazoa</taxon>
        <taxon>Ecdysozoa</taxon>
        <taxon>Arthropoda</taxon>
        <taxon>Hexapoda</taxon>
        <taxon>Insecta</taxon>
        <taxon>Pterygota</taxon>
        <taxon>Neoptera</taxon>
        <taxon>Endopterygota</taxon>
        <taxon>Diptera</taxon>
        <taxon>Nematocera</taxon>
        <taxon>Chironomoidea</taxon>
        <taxon>Chironomidae</taxon>
        <taxon>Chironominae</taxon>
        <taxon>Polypedilum</taxon>
        <taxon>Polypedilum</taxon>
    </lineage>
</organism>
<dbReference type="PANTHER" id="PTHR15348">
    <property type="entry name" value="AT-RICH INTERACTIVE DOMAIN-CONTAINING PROTEIN ARID DOMAIN- CONTAINING PROTEIN DEAD RINGER PROTEIN B-CELL REGULATOR OF IGH TRANSCRIPTION BRIGHT"/>
    <property type="match status" value="1"/>
</dbReference>
<evidence type="ECO:0000256" key="6">
    <source>
        <dbReference type="SAM" id="MobiDB-lite"/>
    </source>
</evidence>
<name>A0A9J6C8D4_POLVA</name>
<dbReference type="GO" id="GO:0003677">
    <property type="term" value="F:DNA binding"/>
    <property type="evidence" value="ECO:0007669"/>
    <property type="project" value="UniProtKB-KW"/>
</dbReference>
<dbReference type="AlphaFoldDB" id="A0A9J6C8D4"/>